<dbReference type="RefSeq" id="WP_079569289.1">
    <property type="nucleotide sequence ID" value="NZ_LT670818.1"/>
</dbReference>
<evidence type="ECO:0000313" key="3">
    <source>
        <dbReference type="Proteomes" id="UP000190675"/>
    </source>
</evidence>
<evidence type="ECO:0000256" key="1">
    <source>
        <dbReference type="SAM" id="Phobius"/>
    </source>
</evidence>
<dbReference type="Proteomes" id="UP000190675">
    <property type="component" value="Chromosome I"/>
</dbReference>
<keyword evidence="1" id="KW-0472">Membrane</keyword>
<feature type="transmembrane region" description="Helical" evidence="1">
    <location>
        <begin position="27"/>
        <end position="44"/>
    </location>
</feature>
<dbReference type="EMBL" id="LT670818">
    <property type="protein sequence ID" value="SHH21076.1"/>
    <property type="molecule type" value="Genomic_DNA"/>
</dbReference>
<gene>
    <name evidence="2" type="ORF">SAMN05444169_6333</name>
</gene>
<accession>A0A1M5R4N0</accession>
<reference evidence="2 3" key="1">
    <citation type="submission" date="2016-11" db="EMBL/GenBank/DDBJ databases">
        <authorList>
            <person name="Jaros S."/>
            <person name="Januszkiewicz K."/>
            <person name="Wedrychowicz H."/>
        </authorList>
    </citation>
    <scope>NUCLEOTIDE SEQUENCE [LARGE SCALE GENOMIC DNA]</scope>
    <source>
        <strain evidence="2 3">GAS242</strain>
    </source>
</reference>
<protein>
    <submittedName>
        <fullName evidence="2">Uncharacterized protein</fullName>
    </submittedName>
</protein>
<sequence length="61" mass="6824">MDSGKNQDGSNVHYLKRTKRILSRTRLVMGLLLIVAIPIFIGLANKAVRENAESIRQGFGR</sequence>
<organism evidence="2 3">
    <name type="scientific">Bradyrhizobium erythrophlei</name>
    <dbReference type="NCBI Taxonomy" id="1437360"/>
    <lineage>
        <taxon>Bacteria</taxon>
        <taxon>Pseudomonadati</taxon>
        <taxon>Pseudomonadota</taxon>
        <taxon>Alphaproteobacteria</taxon>
        <taxon>Hyphomicrobiales</taxon>
        <taxon>Nitrobacteraceae</taxon>
        <taxon>Bradyrhizobium</taxon>
    </lineage>
</organism>
<keyword evidence="1" id="KW-0812">Transmembrane</keyword>
<dbReference type="OrthoDB" id="8249471at2"/>
<evidence type="ECO:0000313" key="2">
    <source>
        <dbReference type="EMBL" id="SHH21076.1"/>
    </source>
</evidence>
<name>A0A1M5R4N0_9BRAD</name>
<proteinExistence type="predicted"/>
<dbReference type="AlphaFoldDB" id="A0A1M5R4N0"/>
<keyword evidence="1" id="KW-1133">Transmembrane helix</keyword>